<keyword evidence="8" id="KW-0325">Glycoprotein</keyword>
<keyword evidence="7" id="KW-0472">Membrane</keyword>
<name>A0A9Q1BDY9_HOLLE</name>
<dbReference type="AlphaFoldDB" id="A0A9Q1BDY9"/>
<keyword evidence="5" id="KW-1133">Transmembrane helix</keyword>
<dbReference type="InterPro" id="IPR007734">
    <property type="entry name" value="Heparan_SO4_2-O-STrfase"/>
</dbReference>
<keyword evidence="4" id="KW-0735">Signal-anchor</keyword>
<keyword evidence="2" id="KW-0808">Transferase</keyword>
<evidence type="ECO:0000256" key="7">
    <source>
        <dbReference type="ARBA" id="ARBA00023136"/>
    </source>
</evidence>
<evidence type="ECO:0000256" key="2">
    <source>
        <dbReference type="ARBA" id="ARBA00022679"/>
    </source>
</evidence>
<dbReference type="PANTHER" id="PTHR12129">
    <property type="entry name" value="HEPARAN SULFATE 2-O-SULFOTRANSFERASE"/>
    <property type="match status" value="1"/>
</dbReference>
<evidence type="ECO:0000313" key="9">
    <source>
        <dbReference type="EMBL" id="KAJ8024261.1"/>
    </source>
</evidence>
<dbReference type="PANTHER" id="PTHR12129:SF15">
    <property type="entry name" value="URONYL 2-SULFOTRANSFERASE"/>
    <property type="match status" value="1"/>
</dbReference>
<accession>A0A9Q1BDY9</accession>
<organism evidence="9 10">
    <name type="scientific">Holothuria leucospilota</name>
    <name type="common">Black long sea cucumber</name>
    <name type="synonym">Mertensiothuria leucospilota</name>
    <dbReference type="NCBI Taxonomy" id="206669"/>
    <lineage>
        <taxon>Eukaryota</taxon>
        <taxon>Metazoa</taxon>
        <taxon>Echinodermata</taxon>
        <taxon>Eleutherozoa</taxon>
        <taxon>Echinozoa</taxon>
        <taxon>Holothuroidea</taxon>
        <taxon>Aspidochirotacea</taxon>
        <taxon>Aspidochirotida</taxon>
        <taxon>Holothuriidae</taxon>
        <taxon>Holothuria</taxon>
    </lineage>
</organism>
<dbReference type="Proteomes" id="UP001152320">
    <property type="component" value="Chromosome 19"/>
</dbReference>
<evidence type="ECO:0000256" key="1">
    <source>
        <dbReference type="ARBA" id="ARBA00004323"/>
    </source>
</evidence>
<keyword evidence="10" id="KW-1185">Reference proteome</keyword>
<comment type="caution">
    <text evidence="9">The sequence shown here is derived from an EMBL/GenBank/DDBJ whole genome shotgun (WGS) entry which is preliminary data.</text>
</comment>
<dbReference type="Gene3D" id="3.40.50.300">
    <property type="entry name" value="P-loop containing nucleotide triphosphate hydrolases"/>
    <property type="match status" value="1"/>
</dbReference>
<evidence type="ECO:0000256" key="4">
    <source>
        <dbReference type="ARBA" id="ARBA00022968"/>
    </source>
</evidence>
<dbReference type="EMBL" id="JAIZAY010000019">
    <property type="protein sequence ID" value="KAJ8024261.1"/>
    <property type="molecule type" value="Genomic_DNA"/>
</dbReference>
<evidence type="ECO:0000256" key="3">
    <source>
        <dbReference type="ARBA" id="ARBA00022692"/>
    </source>
</evidence>
<comment type="subcellular location">
    <subcellularLocation>
        <location evidence="1">Golgi apparatus membrane</location>
        <topology evidence="1">Single-pass type II membrane protein</topology>
    </subcellularLocation>
</comment>
<proteinExistence type="predicted"/>
<dbReference type="InterPro" id="IPR027417">
    <property type="entry name" value="P-loop_NTPase"/>
</dbReference>
<dbReference type="GO" id="GO:0008146">
    <property type="term" value="F:sulfotransferase activity"/>
    <property type="evidence" value="ECO:0007669"/>
    <property type="project" value="InterPro"/>
</dbReference>
<evidence type="ECO:0000256" key="5">
    <source>
        <dbReference type="ARBA" id="ARBA00022989"/>
    </source>
</evidence>
<evidence type="ECO:0000256" key="8">
    <source>
        <dbReference type="ARBA" id="ARBA00023180"/>
    </source>
</evidence>
<dbReference type="OrthoDB" id="10019582at2759"/>
<reference evidence="9" key="1">
    <citation type="submission" date="2021-10" db="EMBL/GenBank/DDBJ databases">
        <title>Tropical sea cucumber genome reveals ecological adaptation and Cuvierian tubules defense mechanism.</title>
        <authorList>
            <person name="Chen T."/>
        </authorList>
    </citation>
    <scope>NUCLEOTIDE SEQUENCE</scope>
    <source>
        <strain evidence="9">Nanhai2018</strain>
        <tissue evidence="9">Muscle</tissue>
    </source>
</reference>
<keyword evidence="3" id="KW-0812">Transmembrane</keyword>
<gene>
    <name evidence="9" type="ORF">HOLleu_36947</name>
</gene>
<sequence length="115" mass="13619">MMRLFCGFSPNCSFASRWTLKQAKNHLKRYTVVGLTDEFEATLQVLERLFPDMLKDATKNYRETGIGSDKYQTINRHEPLESTKKILKEQMSLEYEFYNFVLDKFHRLKKKLGVS</sequence>
<evidence type="ECO:0000256" key="6">
    <source>
        <dbReference type="ARBA" id="ARBA00023034"/>
    </source>
</evidence>
<keyword evidence="6" id="KW-0333">Golgi apparatus</keyword>
<dbReference type="GO" id="GO:0000139">
    <property type="term" value="C:Golgi membrane"/>
    <property type="evidence" value="ECO:0007669"/>
    <property type="project" value="UniProtKB-SubCell"/>
</dbReference>
<evidence type="ECO:0000313" key="10">
    <source>
        <dbReference type="Proteomes" id="UP001152320"/>
    </source>
</evidence>
<protein>
    <submittedName>
        <fullName evidence="9">Heparan sulfate 2-O-sulfotransferase 1</fullName>
    </submittedName>
</protein>